<dbReference type="InterPro" id="IPR036388">
    <property type="entry name" value="WH-like_DNA-bd_sf"/>
</dbReference>
<dbReference type="RefSeq" id="WP_208388137.1">
    <property type="nucleotide sequence ID" value="NZ_JAAOZB010000002.1"/>
</dbReference>
<comment type="caution">
    <text evidence="1">The sequence shown here is derived from an EMBL/GenBank/DDBJ whole genome shotgun (WGS) entry which is preliminary data.</text>
</comment>
<dbReference type="SUPFAM" id="SSF46785">
    <property type="entry name" value="Winged helix' DNA-binding domain"/>
    <property type="match status" value="1"/>
</dbReference>
<dbReference type="InterPro" id="IPR036390">
    <property type="entry name" value="WH_DNA-bd_sf"/>
</dbReference>
<evidence type="ECO:0000313" key="2">
    <source>
        <dbReference type="Proteomes" id="UP000526083"/>
    </source>
</evidence>
<evidence type="ECO:0000313" key="1">
    <source>
        <dbReference type="EMBL" id="MBA8815543.1"/>
    </source>
</evidence>
<name>A0A7W3JMI7_9MICO</name>
<keyword evidence="2" id="KW-1185">Reference proteome</keyword>
<dbReference type="Proteomes" id="UP000526083">
    <property type="component" value="Unassembled WGS sequence"/>
</dbReference>
<gene>
    <name evidence="1" type="ORF">FHX48_000595</name>
</gene>
<organism evidence="1 2">
    <name type="scientific">Microbacterium halimionae</name>
    <dbReference type="NCBI Taxonomy" id="1526413"/>
    <lineage>
        <taxon>Bacteria</taxon>
        <taxon>Bacillati</taxon>
        <taxon>Actinomycetota</taxon>
        <taxon>Actinomycetes</taxon>
        <taxon>Micrococcales</taxon>
        <taxon>Microbacteriaceae</taxon>
        <taxon>Microbacterium</taxon>
    </lineage>
</organism>
<reference evidence="1 2" key="1">
    <citation type="submission" date="2020-07" db="EMBL/GenBank/DDBJ databases">
        <title>Sequencing the genomes of 1000 actinobacteria strains.</title>
        <authorList>
            <person name="Klenk H.-P."/>
        </authorList>
    </citation>
    <scope>NUCLEOTIDE SEQUENCE [LARGE SCALE GENOMIC DNA]</scope>
    <source>
        <strain evidence="1 2">DSM 27576</strain>
    </source>
</reference>
<accession>A0A7W3JMI7</accession>
<sequence>MLETSTATDDRRATDVRITEAGWRAPRAATPSHVALVKSGFLDALAPDDLEQLAGIMERIYDQLIDNGTLPRPVDHP</sequence>
<protein>
    <submittedName>
        <fullName evidence="1">DNA-binding MarR family transcriptional regulator</fullName>
    </submittedName>
</protein>
<dbReference type="Gene3D" id="1.10.10.10">
    <property type="entry name" value="Winged helix-like DNA-binding domain superfamily/Winged helix DNA-binding domain"/>
    <property type="match status" value="1"/>
</dbReference>
<dbReference type="AlphaFoldDB" id="A0A7W3JMI7"/>
<keyword evidence="1" id="KW-0238">DNA-binding</keyword>
<dbReference type="EMBL" id="JACGWY010000001">
    <property type="protein sequence ID" value="MBA8815543.1"/>
    <property type="molecule type" value="Genomic_DNA"/>
</dbReference>
<proteinExistence type="predicted"/>
<dbReference type="GO" id="GO:0003677">
    <property type="term" value="F:DNA binding"/>
    <property type="evidence" value="ECO:0007669"/>
    <property type="project" value="UniProtKB-KW"/>
</dbReference>